<name>A0A3P1SDQ2_9ACTO</name>
<keyword evidence="2" id="KW-1185">Reference proteome</keyword>
<evidence type="ECO:0008006" key="3">
    <source>
        <dbReference type="Google" id="ProtNLM"/>
    </source>
</evidence>
<dbReference type="EMBL" id="RQZF01000004">
    <property type="protein sequence ID" value="RRC95431.1"/>
    <property type="molecule type" value="Genomic_DNA"/>
</dbReference>
<gene>
    <name evidence="1" type="ORF">EII11_05615</name>
</gene>
<dbReference type="AlphaFoldDB" id="A0A3P1SDQ2"/>
<evidence type="ECO:0000313" key="1">
    <source>
        <dbReference type="EMBL" id="RRC95431.1"/>
    </source>
</evidence>
<comment type="caution">
    <text evidence="1">The sequence shown here is derived from an EMBL/GenBank/DDBJ whole genome shotgun (WGS) entry which is preliminary data.</text>
</comment>
<evidence type="ECO:0000313" key="2">
    <source>
        <dbReference type="Proteomes" id="UP000280444"/>
    </source>
</evidence>
<dbReference type="OrthoDB" id="5000691at2"/>
<sequence>MDPETTFVVGREADLSVDDNPFLHRRFLAISYDNGMWWIENIGSRTSATVADASGMMQAWVGPDARLPIAFDAVTVVFSAGPTTYEFDIEVNGVSYKRAGIPEVGNGETTVGEVTFTPSQFLLILSLAEPWLLRAGSGPVDIPRSSAAAKRLGWSMTRFNRKLDNVADKLDRLGVSGLRGGPSSHATHRRVRLVEYAVAARLVTRDDLYLLDEEYKRNNASGQ</sequence>
<reference evidence="1 2" key="1">
    <citation type="submission" date="2018-11" db="EMBL/GenBank/DDBJ databases">
        <title>Genomes From Bacteria Associated with the Canine Oral Cavity: a Test Case for Automated Genome-Based Taxonomic Assignment.</title>
        <authorList>
            <person name="Coil D.A."/>
            <person name="Jospin G."/>
            <person name="Darling A.E."/>
            <person name="Wallis C."/>
            <person name="Davis I.J."/>
            <person name="Harris S."/>
            <person name="Eisen J.A."/>
            <person name="Holcombe L.J."/>
            <person name="O'Flynn C."/>
        </authorList>
    </citation>
    <scope>NUCLEOTIDE SEQUENCE [LARGE SCALE GENOMIC DNA]</scope>
    <source>
        <strain evidence="1 2">OH770</strain>
    </source>
</reference>
<organism evidence="1 2">
    <name type="scientific">Schaalia canis</name>
    <dbReference type="NCBI Taxonomy" id="100469"/>
    <lineage>
        <taxon>Bacteria</taxon>
        <taxon>Bacillati</taxon>
        <taxon>Actinomycetota</taxon>
        <taxon>Actinomycetes</taxon>
        <taxon>Actinomycetales</taxon>
        <taxon>Actinomycetaceae</taxon>
        <taxon>Schaalia</taxon>
    </lineage>
</organism>
<protein>
    <recommendedName>
        <fullName evidence="3">FHA domain-containing protein</fullName>
    </recommendedName>
</protein>
<proteinExistence type="predicted"/>
<accession>A0A3P1SDQ2</accession>
<dbReference type="Proteomes" id="UP000280444">
    <property type="component" value="Unassembled WGS sequence"/>
</dbReference>